<dbReference type="EMBL" id="QKKF02010319">
    <property type="protein sequence ID" value="RZF44854.1"/>
    <property type="molecule type" value="Genomic_DNA"/>
</dbReference>
<reference evidence="2" key="2">
    <citation type="submission" date="2019-02" db="EMBL/GenBank/DDBJ databases">
        <authorList>
            <person name="Zhu J."/>
            <person name="Jiang F."/>
            <person name="Wang X."/>
            <person name="Yang P."/>
            <person name="Bao Y."/>
            <person name="Zhao W."/>
            <person name="Wang W."/>
            <person name="Lu H."/>
            <person name="Wang Q."/>
            <person name="Cui N."/>
            <person name="Li J."/>
            <person name="Chen X."/>
            <person name="Luo L."/>
            <person name="Yu J."/>
            <person name="Kang L."/>
            <person name="Cui F."/>
        </authorList>
    </citation>
    <scope>NUCLEOTIDE SEQUENCE</scope>
    <source>
        <strain evidence="2">Lst14</strain>
        <tissue evidence="2">Whole body</tissue>
    </source>
</reference>
<sequence length="66" mass="7534">MHLLRDSGLWLDHNAGKQAFCRHSPDSRTNGNTDSVLSGSKSLQAKFRVHSARQTAMHLPDMWFRQ</sequence>
<keyword evidence="3" id="KW-1185">Reference proteome</keyword>
<evidence type="ECO:0000313" key="1">
    <source>
        <dbReference type="EMBL" id="RZF34576.1"/>
    </source>
</evidence>
<comment type="caution">
    <text evidence="2">The sequence shown here is derived from an EMBL/GenBank/DDBJ whole genome shotgun (WGS) entry which is preliminary data.</text>
</comment>
<dbReference type="InParanoid" id="A0A482XGT5"/>
<evidence type="ECO:0000313" key="2">
    <source>
        <dbReference type="EMBL" id="RZF44854.1"/>
    </source>
</evidence>
<gene>
    <name evidence="2" type="ORF">LSTR_LSTR000806</name>
    <name evidence="1" type="ORF">LSTR_LSTR016006</name>
</gene>
<reference evidence="2 3" key="1">
    <citation type="journal article" date="2017" name="Gigascience">
        <title>Genome sequence of the small brown planthopper, Laodelphax striatellus.</title>
        <authorList>
            <person name="Zhu J."/>
            <person name="Jiang F."/>
            <person name="Wang X."/>
            <person name="Yang P."/>
            <person name="Bao Y."/>
            <person name="Zhao W."/>
            <person name="Wang W."/>
            <person name="Lu H."/>
            <person name="Wang Q."/>
            <person name="Cui N."/>
            <person name="Li J."/>
            <person name="Chen X."/>
            <person name="Luo L."/>
            <person name="Yu J."/>
            <person name="Kang L."/>
            <person name="Cui F."/>
        </authorList>
    </citation>
    <scope>NUCLEOTIDE SEQUENCE [LARGE SCALE GENOMIC DNA]</scope>
    <source>
        <strain evidence="2">Lst14</strain>
        <tissue evidence="2">Whole body</tissue>
    </source>
</reference>
<dbReference type="EMBL" id="QKKF02031058">
    <property type="protein sequence ID" value="RZF34576.1"/>
    <property type="molecule type" value="Genomic_DNA"/>
</dbReference>
<proteinExistence type="predicted"/>
<organism evidence="2 3">
    <name type="scientific">Laodelphax striatellus</name>
    <name type="common">Small brown planthopper</name>
    <name type="synonym">Delphax striatella</name>
    <dbReference type="NCBI Taxonomy" id="195883"/>
    <lineage>
        <taxon>Eukaryota</taxon>
        <taxon>Metazoa</taxon>
        <taxon>Ecdysozoa</taxon>
        <taxon>Arthropoda</taxon>
        <taxon>Hexapoda</taxon>
        <taxon>Insecta</taxon>
        <taxon>Pterygota</taxon>
        <taxon>Neoptera</taxon>
        <taxon>Paraneoptera</taxon>
        <taxon>Hemiptera</taxon>
        <taxon>Auchenorrhyncha</taxon>
        <taxon>Fulgoroidea</taxon>
        <taxon>Delphacidae</taxon>
        <taxon>Criomorphinae</taxon>
        <taxon>Laodelphax</taxon>
    </lineage>
</organism>
<accession>A0A482XGT5</accession>
<name>A0A482XGT5_LAOST</name>
<dbReference type="AlphaFoldDB" id="A0A482XGT5"/>
<dbReference type="Proteomes" id="UP000291343">
    <property type="component" value="Unassembled WGS sequence"/>
</dbReference>
<evidence type="ECO:0000313" key="3">
    <source>
        <dbReference type="Proteomes" id="UP000291343"/>
    </source>
</evidence>
<protein>
    <submittedName>
        <fullName evidence="2">Uncharacterized protein</fullName>
    </submittedName>
</protein>